<name>A0A699RYJ3_TANCI</name>
<reference evidence="1" key="1">
    <citation type="journal article" date="2019" name="Sci. Rep.">
        <title>Draft genome of Tanacetum cinerariifolium, the natural source of mosquito coil.</title>
        <authorList>
            <person name="Yamashiro T."/>
            <person name="Shiraishi A."/>
            <person name="Satake H."/>
            <person name="Nakayama K."/>
        </authorList>
    </citation>
    <scope>NUCLEOTIDE SEQUENCE</scope>
</reference>
<evidence type="ECO:0000313" key="1">
    <source>
        <dbReference type="EMBL" id="GFC89201.1"/>
    </source>
</evidence>
<sequence length="148" mass="16335">MTSEEIRHKPYLCPTIEINLLKATNKPRNSLNHSKGFRIKVQSPSSASVGVGKRSNSSTISTGDALAEVLDRIYYDKGISKEMTFRKGIIDSIKKSSVADKYNSDVENSGKQMVTDCDITENDGSFINDPLSPVSVIHVEQDLRSDKV</sequence>
<organism evidence="1">
    <name type="scientific">Tanacetum cinerariifolium</name>
    <name type="common">Dalmatian daisy</name>
    <name type="synonym">Chrysanthemum cinerariifolium</name>
    <dbReference type="NCBI Taxonomy" id="118510"/>
    <lineage>
        <taxon>Eukaryota</taxon>
        <taxon>Viridiplantae</taxon>
        <taxon>Streptophyta</taxon>
        <taxon>Embryophyta</taxon>
        <taxon>Tracheophyta</taxon>
        <taxon>Spermatophyta</taxon>
        <taxon>Magnoliopsida</taxon>
        <taxon>eudicotyledons</taxon>
        <taxon>Gunneridae</taxon>
        <taxon>Pentapetalae</taxon>
        <taxon>asterids</taxon>
        <taxon>campanulids</taxon>
        <taxon>Asterales</taxon>
        <taxon>Asteraceae</taxon>
        <taxon>Asteroideae</taxon>
        <taxon>Anthemideae</taxon>
        <taxon>Anthemidinae</taxon>
        <taxon>Tanacetum</taxon>
    </lineage>
</organism>
<accession>A0A699RYJ3</accession>
<protein>
    <submittedName>
        <fullName evidence="1">Uncharacterized protein</fullName>
    </submittedName>
</protein>
<proteinExistence type="predicted"/>
<dbReference type="AlphaFoldDB" id="A0A699RYJ3"/>
<comment type="caution">
    <text evidence="1">The sequence shown here is derived from an EMBL/GenBank/DDBJ whole genome shotgun (WGS) entry which is preliminary data.</text>
</comment>
<dbReference type="EMBL" id="BKCJ011119605">
    <property type="protein sequence ID" value="GFC89201.1"/>
    <property type="molecule type" value="Genomic_DNA"/>
</dbReference>
<feature type="non-terminal residue" evidence="1">
    <location>
        <position position="148"/>
    </location>
</feature>
<gene>
    <name evidence="1" type="ORF">Tci_861171</name>
</gene>